<dbReference type="InterPro" id="IPR025558">
    <property type="entry name" value="DUF4283"/>
</dbReference>
<feature type="region of interest" description="Disordered" evidence="1">
    <location>
        <begin position="222"/>
        <end position="278"/>
    </location>
</feature>
<feature type="domain" description="DUF4283" evidence="2">
    <location>
        <begin position="22"/>
        <end position="104"/>
    </location>
</feature>
<feature type="domain" description="Zinc knuckle CX2CX4HX4C" evidence="3">
    <location>
        <begin position="167"/>
        <end position="211"/>
    </location>
</feature>
<organism evidence="4 5">
    <name type="scientific">Quercus suber</name>
    <name type="common">Cork oak</name>
    <dbReference type="NCBI Taxonomy" id="58331"/>
    <lineage>
        <taxon>Eukaryota</taxon>
        <taxon>Viridiplantae</taxon>
        <taxon>Streptophyta</taxon>
        <taxon>Embryophyta</taxon>
        <taxon>Tracheophyta</taxon>
        <taxon>Spermatophyta</taxon>
        <taxon>Magnoliopsida</taxon>
        <taxon>eudicotyledons</taxon>
        <taxon>Gunneridae</taxon>
        <taxon>Pentapetalae</taxon>
        <taxon>rosids</taxon>
        <taxon>fabids</taxon>
        <taxon>Fagales</taxon>
        <taxon>Fagaceae</taxon>
        <taxon>Quercus</taxon>
    </lineage>
</organism>
<feature type="compositionally biased region" description="Basic and acidic residues" evidence="1">
    <location>
        <begin position="245"/>
        <end position="255"/>
    </location>
</feature>
<evidence type="ECO:0000259" key="2">
    <source>
        <dbReference type="Pfam" id="PF14111"/>
    </source>
</evidence>
<dbReference type="PANTHER" id="PTHR31286:SF167">
    <property type="entry name" value="OS09G0268800 PROTEIN"/>
    <property type="match status" value="1"/>
</dbReference>
<dbReference type="InterPro" id="IPR025836">
    <property type="entry name" value="Zn_knuckle_CX2CX4HX4C"/>
</dbReference>
<evidence type="ECO:0000313" key="5">
    <source>
        <dbReference type="Proteomes" id="UP000237347"/>
    </source>
</evidence>
<evidence type="ECO:0000313" key="4">
    <source>
        <dbReference type="EMBL" id="KAK7816030.1"/>
    </source>
</evidence>
<accession>A0AAW0IND8</accession>
<dbReference type="Proteomes" id="UP000237347">
    <property type="component" value="Unassembled WGS sequence"/>
</dbReference>
<feature type="compositionally biased region" description="Polar residues" evidence="1">
    <location>
        <begin position="504"/>
        <end position="514"/>
    </location>
</feature>
<comment type="caution">
    <text evidence="4">The sequence shown here is derived from an EMBL/GenBank/DDBJ whole genome shotgun (WGS) entry which is preliminary data.</text>
</comment>
<evidence type="ECO:0000256" key="1">
    <source>
        <dbReference type="SAM" id="MobiDB-lite"/>
    </source>
</evidence>
<dbReference type="PANTHER" id="PTHR31286">
    <property type="entry name" value="GLYCINE-RICH CELL WALL STRUCTURAL PROTEIN 1.8-LIKE"/>
    <property type="match status" value="1"/>
</dbReference>
<reference evidence="4 5" key="1">
    <citation type="journal article" date="2018" name="Sci. Data">
        <title>The draft genome sequence of cork oak.</title>
        <authorList>
            <person name="Ramos A.M."/>
            <person name="Usie A."/>
            <person name="Barbosa P."/>
            <person name="Barros P.M."/>
            <person name="Capote T."/>
            <person name="Chaves I."/>
            <person name="Simoes F."/>
            <person name="Abreu I."/>
            <person name="Carrasquinho I."/>
            <person name="Faro C."/>
            <person name="Guimaraes J.B."/>
            <person name="Mendonca D."/>
            <person name="Nobrega F."/>
            <person name="Rodrigues L."/>
            <person name="Saibo N.J.M."/>
            <person name="Varela M.C."/>
            <person name="Egas C."/>
            <person name="Matos J."/>
            <person name="Miguel C.M."/>
            <person name="Oliveira M.M."/>
            <person name="Ricardo C.P."/>
            <person name="Goncalves S."/>
        </authorList>
    </citation>
    <scope>NUCLEOTIDE SEQUENCE [LARGE SCALE GENOMIC DNA]</scope>
    <source>
        <strain evidence="5">cv. HL8</strain>
    </source>
</reference>
<feature type="region of interest" description="Disordered" evidence="1">
    <location>
        <begin position="504"/>
        <end position="527"/>
    </location>
</feature>
<name>A0AAW0IND8_QUESU</name>
<sequence length="527" mass="59730">MKLTLEEEEVIEISDEDRLKDIEECSQSLIGKFLTCKPFNKKAAQNTPRRSWGLDEDLQIVEVASNLFQFKFKSDFELERVLKGGPWTFDNQALMLRRWQPGMTAANVKLDSIALWIQIWDAPFDMISPIVAAEIGNRLGKVVEVEKRRTQDIQNFFMRVKVELLTSKPIRRGAFIGGSEGVRSWVTFKYERLPIFCHFCRVLGHDLKHCAKHFARMKNNRERLATANGGRNRNSPRKMNPNGENKQEETGEGHIGEASGRAAEVDSETQAAKNTGLTNDAINENVSYGIEKDSGQKSSVTDETNMERMDALKSVTKTTGARLTLGNVPVLSEPILVENNLTMLPPMHVTSTNQVGLKENKPRPTWTRLARMNCGLKGTEGDSAKSMLGKRELQDVEATSEEVVQLDVINYTDNFILAKVVEEDGFEWMLTCLYGWPEASQKHKTWALLSHISSLVHAIVNCLSSYSNHFEFLFIAVEHFLRVLAANRLWARRPSNLQSRIRPNLMAQNPNLQKPPSKYPDFKPKPN</sequence>
<keyword evidence="5" id="KW-1185">Reference proteome</keyword>
<proteinExistence type="predicted"/>
<dbReference type="Pfam" id="PF14392">
    <property type="entry name" value="zf-CCHC_4"/>
    <property type="match status" value="1"/>
</dbReference>
<protein>
    <recommendedName>
        <fullName evidence="6">DUF4283 domain-containing protein</fullName>
    </recommendedName>
</protein>
<gene>
    <name evidence="4" type="ORF">CFP56_000899</name>
</gene>
<evidence type="ECO:0000259" key="3">
    <source>
        <dbReference type="Pfam" id="PF14392"/>
    </source>
</evidence>
<dbReference type="EMBL" id="PKMF04000965">
    <property type="protein sequence ID" value="KAK7816030.1"/>
    <property type="molecule type" value="Genomic_DNA"/>
</dbReference>
<dbReference type="Pfam" id="PF14111">
    <property type="entry name" value="DUF4283"/>
    <property type="match status" value="1"/>
</dbReference>
<evidence type="ECO:0008006" key="6">
    <source>
        <dbReference type="Google" id="ProtNLM"/>
    </source>
</evidence>
<dbReference type="InterPro" id="IPR040256">
    <property type="entry name" value="At4g02000-like"/>
</dbReference>
<feature type="compositionally biased region" description="Polar residues" evidence="1">
    <location>
        <begin position="268"/>
        <end position="278"/>
    </location>
</feature>
<dbReference type="AlphaFoldDB" id="A0AAW0IND8"/>